<gene>
    <name evidence="2" type="primary">ND2</name>
</gene>
<feature type="transmembrane region" description="Helical" evidence="1">
    <location>
        <begin position="114"/>
        <end position="138"/>
    </location>
</feature>
<protein>
    <submittedName>
        <fullName evidence="2">NADH dehydrogenase subunit 2</fullName>
    </submittedName>
</protein>
<organism evidence="2">
    <name type="scientific">Steinernema abbasi</name>
    <dbReference type="NCBI Taxonomy" id="162468"/>
    <lineage>
        <taxon>Eukaryota</taxon>
        <taxon>Metazoa</taxon>
        <taxon>Ecdysozoa</taxon>
        <taxon>Nematoda</taxon>
        <taxon>Chromadorea</taxon>
        <taxon>Rhabditida</taxon>
        <taxon>Tylenchina</taxon>
        <taxon>Panagrolaimomorpha</taxon>
        <taxon>Strongyloidoidea</taxon>
        <taxon>Steinernematidae</taxon>
        <taxon>Steinernema</taxon>
    </lineage>
</organism>
<keyword evidence="1" id="KW-1133">Transmembrane helix</keyword>
<evidence type="ECO:0000256" key="1">
    <source>
        <dbReference type="SAM" id="Phobius"/>
    </source>
</evidence>
<proteinExistence type="predicted"/>
<feature type="transmembrane region" description="Helical" evidence="1">
    <location>
        <begin position="203"/>
        <end position="226"/>
    </location>
</feature>
<dbReference type="EMBL" id="MG970364">
    <property type="protein sequence ID" value="AYV63093.1"/>
    <property type="molecule type" value="Genomic_DNA"/>
</dbReference>
<name>A0A3G4YLM7_9BILA</name>
<reference evidence="2" key="1">
    <citation type="submission" date="2018-02" db="EMBL/GenBank/DDBJ databases">
        <title>Complete mitochondrial genome sequence of Steinernema abbasi NBAII Sa04 from India.</title>
        <authorList>
            <person name="Mandadi N."/>
            <person name="Hendrickson C.A."/>
            <person name="Handanahal S.S."/>
            <person name="Dhingra A."/>
            <person name="Jalali S.K."/>
            <person name="Deshpande U."/>
            <person name="Shrivastav A.K."/>
        </authorList>
    </citation>
    <scope>NUCLEOTIDE SEQUENCE</scope>
    <source>
        <strain evidence="2">NBAII Sa04</strain>
    </source>
</reference>
<feature type="transmembrane region" description="Helical" evidence="1">
    <location>
        <begin position="232"/>
        <end position="253"/>
    </location>
</feature>
<dbReference type="RefSeq" id="YP_009538625.1">
    <property type="nucleotide sequence ID" value="NC_039926.1"/>
</dbReference>
<feature type="transmembrane region" description="Helical" evidence="1">
    <location>
        <begin position="150"/>
        <end position="168"/>
    </location>
</feature>
<keyword evidence="2" id="KW-0496">Mitochondrion</keyword>
<dbReference type="CTD" id="4536"/>
<feature type="transmembrane region" description="Helical" evidence="1">
    <location>
        <begin position="174"/>
        <end position="191"/>
    </location>
</feature>
<keyword evidence="1" id="KW-0812">Transmembrane</keyword>
<sequence length="283" mass="34663">MFLIIFLSFSVFFIFFVNLFTSNILVWWSGFLLMTIIFVFINKNLYCYAGLLNYFIIQEVLGLFFIFSFMEGFQFFFLLMKVGVSPLHFWVFNVLEGVYGWGIMWFLTFQKLPFLPVLLVLVDFFFFVFIVLGIFFCYFQMLILKDYKKLIIISSTESFSWLILVGYFNFFNMYFLFFYYFFLMCFMLPYLNNFYFNFFNWELVLVFLNMPFTFTFFVKIFSLSFIFFYNSFLFLFILFLMFLSMISFSFFLVNLSVMNFSNIQYSLKYNYFFLIPFIFLILI</sequence>
<feature type="transmembrane region" description="Helical" evidence="1">
    <location>
        <begin position="87"/>
        <end position="108"/>
    </location>
</feature>
<dbReference type="GeneID" id="38458548"/>
<dbReference type="AlphaFoldDB" id="A0A3G4YLM7"/>
<feature type="transmembrane region" description="Helical" evidence="1">
    <location>
        <begin position="265"/>
        <end position="282"/>
    </location>
</feature>
<keyword evidence="1" id="KW-0472">Membrane</keyword>
<evidence type="ECO:0000313" key="2">
    <source>
        <dbReference type="EMBL" id="AYV63093.1"/>
    </source>
</evidence>
<accession>A0A3G4YLM7</accession>
<geneLocation type="mitochondrion" evidence="2"/>
<feature type="transmembrane region" description="Helical" evidence="1">
    <location>
        <begin position="12"/>
        <end position="41"/>
    </location>
</feature>